<organism evidence="1 2">
    <name type="scientific">Stephania cephalantha</name>
    <dbReference type="NCBI Taxonomy" id="152367"/>
    <lineage>
        <taxon>Eukaryota</taxon>
        <taxon>Viridiplantae</taxon>
        <taxon>Streptophyta</taxon>
        <taxon>Embryophyta</taxon>
        <taxon>Tracheophyta</taxon>
        <taxon>Spermatophyta</taxon>
        <taxon>Magnoliopsida</taxon>
        <taxon>Ranunculales</taxon>
        <taxon>Menispermaceae</taxon>
        <taxon>Menispermoideae</taxon>
        <taxon>Cissampelideae</taxon>
        <taxon>Stephania</taxon>
    </lineage>
</organism>
<proteinExistence type="predicted"/>
<gene>
    <name evidence="1" type="ORF">Scep_017296</name>
</gene>
<dbReference type="EMBL" id="JBBNAG010000007">
    <property type="protein sequence ID" value="KAK9119203.1"/>
    <property type="molecule type" value="Genomic_DNA"/>
</dbReference>
<name>A0AAP0IP85_9MAGN</name>
<reference evidence="1 2" key="1">
    <citation type="submission" date="2024-01" db="EMBL/GenBank/DDBJ databases">
        <title>Genome assemblies of Stephania.</title>
        <authorList>
            <person name="Yang L."/>
        </authorList>
    </citation>
    <scope>NUCLEOTIDE SEQUENCE [LARGE SCALE GENOMIC DNA]</scope>
    <source>
        <strain evidence="1">JXDWG</strain>
        <tissue evidence="1">Leaf</tissue>
    </source>
</reference>
<dbReference type="Proteomes" id="UP001419268">
    <property type="component" value="Unassembled WGS sequence"/>
</dbReference>
<accession>A0AAP0IP85</accession>
<keyword evidence="2" id="KW-1185">Reference proteome</keyword>
<evidence type="ECO:0000313" key="1">
    <source>
        <dbReference type="EMBL" id="KAK9119203.1"/>
    </source>
</evidence>
<comment type="caution">
    <text evidence="1">The sequence shown here is derived from an EMBL/GenBank/DDBJ whole genome shotgun (WGS) entry which is preliminary data.</text>
</comment>
<protein>
    <submittedName>
        <fullName evidence="1">Uncharacterized protein</fullName>
    </submittedName>
</protein>
<evidence type="ECO:0000313" key="2">
    <source>
        <dbReference type="Proteomes" id="UP001419268"/>
    </source>
</evidence>
<sequence length="68" mass="7052">MSQKGSDEDEPELDVPLSDAVGGVYSGSDCAKSVILVPNVEGIDAPGLASLVDALVKEGRCSVHDDFF</sequence>
<dbReference type="AlphaFoldDB" id="A0AAP0IP85"/>